<organism evidence="1 2">
    <name type="scientific">Smallanthus sonchifolius</name>
    <dbReference type="NCBI Taxonomy" id="185202"/>
    <lineage>
        <taxon>Eukaryota</taxon>
        <taxon>Viridiplantae</taxon>
        <taxon>Streptophyta</taxon>
        <taxon>Embryophyta</taxon>
        <taxon>Tracheophyta</taxon>
        <taxon>Spermatophyta</taxon>
        <taxon>Magnoliopsida</taxon>
        <taxon>eudicotyledons</taxon>
        <taxon>Gunneridae</taxon>
        <taxon>Pentapetalae</taxon>
        <taxon>asterids</taxon>
        <taxon>campanulids</taxon>
        <taxon>Asterales</taxon>
        <taxon>Asteraceae</taxon>
        <taxon>Asteroideae</taxon>
        <taxon>Heliantheae alliance</taxon>
        <taxon>Millerieae</taxon>
        <taxon>Smallanthus</taxon>
    </lineage>
</organism>
<gene>
    <name evidence="1" type="ORF">L1987_09582</name>
</gene>
<sequence>MTFFHGWWRWWFMTACFFDTQFVCPNQTTSVDCFLPPRNPSYIISFHIKIRNHRGLHHYGALWVHGQRTKTGGHRGMTVACPRSYKVILTEIKSSSSVVGCWCCWINCSKSMSASTNK</sequence>
<accession>A0ACB9JPQ5</accession>
<dbReference type="EMBL" id="CM042020">
    <property type="protein sequence ID" value="KAI3822001.1"/>
    <property type="molecule type" value="Genomic_DNA"/>
</dbReference>
<protein>
    <submittedName>
        <fullName evidence="1">Uncharacterized protein</fullName>
    </submittedName>
</protein>
<dbReference type="Proteomes" id="UP001056120">
    <property type="component" value="Linkage Group LG03"/>
</dbReference>
<comment type="caution">
    <text evidence="1">The sequence shown here is derived from an EMBL/GenBank/DDBJ whole genome shotgun (WGS) entry which is preliminary data.</text>
</comment>
<name>A0ACB9JPQ5_9ASTR</name>
<reference evidence="2" key="1">
    <citation type="journal article" date="2022" name="Mol. Ecol. Resour.">
        <title>The genomes of chicory, endive, great burdock and yacon provide insights into Asteraceae palaeo-polyploidization history and plant inulin production.</title>
        <authorList>
            <person name="Fan W."/>
            <person name="Wang S."/>
            <person name="Wang H."/>
            <person name="Wang A."/>
            <person name="Jiang F."/>
            <person name="Liu H."/>
            <person name="Zhao H."/>
            <person name="Xu D."/>
            <person name="Zhang Y."/>
        </authorList>
    </citation>
    <scope>NUCLEOTIDE SEQUENCE [LARGE SCALE GENOMIC DNA]</scope>
    <source>
        <strain evidence="2">cv. Yunnan</strain>
    </source>
</reference>
<evidence type="ECO:0000313" key="2">
    <source>
        <dbReference type="Proteomes" id="UP001056120"/>
    </source>
</evidence>
<proteinExistence type="predicted"/>
<evidence type="ECO:0000313" key="1">
    <source>
        <dbReference type="EMBL" id="KAI3822001.1"/>
    </source>
</evidence>
<keyword evidence="2" id="KW-1185">Reference proteome</keyword>
<reference evidence="1 2" key="2">
    <citation type="journal article" date="2022" name="Mol. Ecol. Resour.">
        <title>The genomes of chicory, endive, great burdock and yacon provide insights into Asteraceae paleo-polyploidization history and plant inulin production.</title>
        <authorList>
            <person name="Fan W."/>
            <person name="Wang S."/>
            <person name="Wang H."/>
            <person name="Wang A."/>
            <person name="Jiang F."/>
            <person name="Liu H."/>
            <person name="Zhao H."/>
            <person name="Xu D."/>
            <person name="Zhang Y."/>
        </authorList>
    </citation>
    <scope>NUCLEOTIDE SEQUENCE [LARGE SCALE GENOMIC DNA]</scope>
    <source>
        <strain evidence="2">cv. Yunnan</strain>
        <tissue evidence="1">Leaves</tissue>
    </source>
</reference>